<feature type="region of interest" description="Disordered" evidence="1">
    <location>
        <begin position="594"/>
        <end position="617"/>
    </location>
</feature>
<evidence type="ECO:0000256" key="1">
    <source>
        <dbReference type="SAM" id="MobiDB-lite"/>
    </source>
</evidence>
<dbReference type="PANTHER" id="PTHR40788:SF1">
    <property type="entry name" value="IPA PROTEIN"/>
    <property type="match status" value="1"/>
</dbReference>
<sequence>MSRRKLTPLVTISQRAEAWYTTVYTAQWLDNTVKACTVPNSPEKAKFEAWILDQHGPQMGGEIIRECNNRVQKGRWVPHKPPKTMREKGVVLCYGAAAHYGLTPKGIQYLQLYACQANQFAPERTLAPPKRNKGESSMRWLVRVNGKFHQYQPVLNEPLKMFSEMTLSGHKPTPFDFEYLRRTVFSEYDKTRDTWERWRTDPQFFAADIFQRSRSIIPFRHVLEMAPRTKQWTIIDNAFCTRVNFLCMVHVAWRDAALLFEELAARGLHTAAAIERAYQKDTALLWRLVSAMHIVSVMWRKMWANFQQLIATSEYYKPVLNSWRDENIPPYIVQNETEIKKRRRLGEFTDLDEAIIEAASERSPNPIALFMAIEEGFEQDPKQKNKFSAELFEAIGDLAAAAEFEDQFMKSEFGDKIIKYSATLEQDGSETEKMRSILYYMDPAKLPAERLRYWDRAGEATMFARRMEGVWNALVWQLTVEPVWRGLQDRSAPGGLDCAESLEMPVGLFNQMWDTFDKLMWAKAAVLDRKGEEGRVAAAYGLWKPMDPNRPQASARKVLLVPLVQLQPVNVPRKSAQPYVQHIPVAQPGESVAQSGHAYLSQRASDPKEKVKTRGEAANDSDVALVGEPEPEKVEVPEDLPLEFKLGKKVLKVFHRILEPPEDEKENAPAKGQIRWDDFEHAMKRIGFEVVQTAGSSVRFDPPASRARPITFHRPHPDSLLTPHSIKWLGARLKRTYGWTTETFQRTEGEKVD</sequence>
<gene>
    <name evidence="2" type="ORF">HMN09_00803800</name>
</gene>
<dbReference type="OrthoDB" id="2922289at2759"/>
<dbReference type="GO" id="GO:0003729">
    <property type="term" value="F:mRNA binding"/>
    <property type="evidence" value="ECO:0007669"/>
    <property type="project" value="InterPro"/>
</dbReference>
<reference evidence="2" key="1">
    <citation type="submission" date="2020-05" db="EMBL/GenBank/DDBJ databases">
        <title>Mycena genomes resolve the evolution of fungal bioluminescence.</title>
        <authorList>
            <person name="Tsai I.J."/>
        </authorList>
    </citation>
    <scope>NUCLEOTIDE SEQUENCE</scope>
    <source>
        <strain evidence="2">110903Hualien_Pintung</strain>
    </source>
</reference>
<name>A0A8H6SUA6_MYCCL</name>
<organism evidence="2 3">
    <name type="scientific">Mycena chlorophos</name>
    <name type="common">Agaric fungus</name>
    <name type="synonym">Agaricus chlorophos</name>
    <dbReference type="NCBI Taxonomy" id="658473"/>
    <lineage>
        <taxon>Eukaryota</taxon>
        <taxon>Fungi</taxon>
        <taxon>Dikarya</taxon>
        <taxon>Basidiomycota</taxon>
        <taxon>Agaricomycotina</taxon>
        <taxon>Agaricomycetes</taxon>
        <taxon>Agaricomycetidae</taxon>
        <taxon>Agaricales</taxon>
        <taxon>Marasmiineae</taxon>
        <taxon>Mycenaceae</taxon>
        <taxon>Mycena</taxon>
    </lineage>
</organism>
<dbReference type="Pfam" id="PF07927">
    <property type="entry name" value="HicA_toxin"/>
    <property type="match status" value="1"/>
</dbReference>
<evidence type="ECO:0000313" key="2">
    <source>
        <dbReference type="EMBL" id="KAF7305509.1"/>
    </source>
</evidence>
<protein>
    <submittedName>
        <fullName evidence="2">Uncharacterized protein</fullName>
    </submittedName>
</protein>
<keyword evidence="3" id="KW-1185">Reference proteome</keyword>
<proteinExistence type="predicted"/>
<dbReference type="PANTHER" id="PTHR40788">
    <property type="entry name" value="CLR5 DOMAIN-CONTAINING PROTEIN-RELATED"/>
    <property type="match status" value="1"/>
</dbReference>
<feature type="compositionally biased region" description="Basic and acidic residues" evidence="1">
    <location>
        <begin position="605"/>
        <end position="617"/>
    </location>
</feature>
<dbReference type="EMBL" id="JACAZE010000010">
    <property type="protein sequence ID" value="KAF7305509.1"/>
    <property type="molecule type" value="Genomic_DNA"/>
</dbReference>
<evidence type="ECO:0000313" key="3">
    <source>
        <dbReference type="Proteomes" id="UP000613580"/>
    </source>
</evidence>
<dbReference type="Proteomes" id="UP000613580">
    <property type="component" value="Unassembled WGS sequence"/>
</dbReference>
<accession>A0A8H6SUA6</accession>
<comment type="caution">
    <text evidence="2">The sequence shown here is derived from an EMBL/GenBank/DDBJ whole genome shotgun (WGS) entry which is preliminary data.</text>
</comment>
<dbReference type="AlphaFoldDB" id="A0A8H6SUA6"/>
<dbReference type="InterPro" id="IPR012933">
    <property type="entry name" value="HicA_mRNA_interferase"/>
</dbReference>